<sequence length="412" mass="45160">MRTLYLDAFSGISGDMMIGVLLDLGVKIEDLKAELQKLHLTGYSLSAQKKPKNAIYGTDFDVVLDHGSKDTGFVEHHHDHHHGGARHLTEILTIIKNSDLSEKIKRQASGIFTEIGKAESQVHQVPLNEVHFHEVGALDSIVDIVGSCIALDLLHVDHIKCSTISDGSGFINVAHGQMPVPVPAVMQMRVGTSIPIKQRTDVHTELITPTGMGIIKVLVDSFGTISETEAVEKVGYGFGKRDTGGFNALRAMILDRSASRRTIATTHDQVAVLKANLDNQTGESLGYAAKRLFEAGALDVFLTPIQMKKGRPGQLLTVIASANQVTKFTQLILKNTATKGVRYQIVKRTIMQRKEIVLPTDYGDVHLKIAQFNGMVKATPEYDDVAHFAMQSGETFDYIQTRLQALIDTKIS</sequence>
<dbReference type="RefSeq" id="WP_083484873.1">
    <property type="nucleotide sequence ID" value="NZ_AZEY01000020.1"/>
</dbReference>
<dbReference type="EMBL" id="AZEY01000020">
    <property type="protein sequence ID" value="KRL69096.1"/>
    <property type="molecule type" value="Genomic_DNA"/>
</dbReference>
<organism evidence="3 4">
    <name type="scientific">Lentilactobacillus diolivorans DSM 14421</name>
    <dbReference type="NCBI Taxonomy" id="1423739"/>
    <lineage>
        <taxon>Bacteria</taxon>
        <taxon>Bacillati</taxon>
        <taxon>Bacillota</taxon>
        <taxon>Bacilli</taxon>
        <taxon>Lactobacillales</taxon>
        <taxon>Lactobacillaceae</taxon>
        <taxon>Lentilactobacillus</taxon>
    </lineage>
</organism>
<dbReference type="PANTHER" id="PTHR36566">
    <property type="entry name" value="NICKEL INSERTION PROTEIN-RELATED"/>
    <property type="match status" value="1"/>
</dbReference>
<dbReference type="GO" id="GO:0051604">
    <property type="term" value="P:protein maturation"/>
    <property type="evidence" value="ECO:0007669"/>
    <property type="project" value="UniProtKB-UniRule"/>
</dbReference>
<comment type="catalytic activity">
    <reaction evidence="2">
        <text>Ni(II)-pyridinium-3,5-bisthiocarboxylate mononucleotide = pyridinium-3,5-bisthiocarboxylate mononucleotide + Ni(2+)</text>
        <dbReference type="Rhea" id="RHEA:54784"/>
        <dbReference type="ChEBI" id="CHEBI:49786"/>
        <dbReference type="ChEBI" id="CHEBI:137372"/>
        <dbReference type="ChEBI" id="CHEBI:137373"/>
        <dbReference type="EC" id="4.99.1.12"/>
    </reaction>
</comment>
<dbReference type="GO" id="GO:0016151">
    <property type="term" value="F:nickel cation binding"/>
    <property type="evidence" value="ECO:0007669"/>
    <property type="project" value="UniProtKB-UniRule"/>
</dbReference>
<comment type="function">
    <text evidence="2">Involved in the biosynthesis of a nickel-pincer cofactor ((SCS)Ni(II) pincer complex). Binds Ni(2+), and functions in nickel delivery to pyridinium-3,5-bisthiocarboxylic acid mononucleotide (P2TMN), to form the mature cofactor. Is thus probably required for the activation of nickel-pincer cofactor-dependent enzymes.</text>
</comment>
<dbReference type="Gene3D" id="3.30.70.1380">
    <property type="entry name" value="Transcriptional regulatory protein pf0864 domain like"/>
    <property type="match status" value="1"/>
</dbReference>
<dbReference type="PANTHER" id="PTHR36566:SF1">
    <property type="entry name" value="PYRIDINIUM-3,5-BISTHIOCARBOXYLIC ACID MONONUCLEOTIDE NICKEL INSERTION PROTEIN"/>
    <property type="match status" value="1"/>
</dbReference>
<dbReference type="STRING" id="1423739.FC85_GL002317"/>
<evidence type="ECO:0000313" key="3">
    <source>
        <dbReference type="EMBL" id="KRL69096.1"/>
    </source>
</evidence>
<keyword evidence="2" id="KW-0456">Lyase</keyword>
<dbReference type="AlphaFoldDB" id="A0A0R1SS24"/>
<protein>
    <recommendedName>
        <fullName evidence="2">Pyridinium-3,5-bisthiocarboxylic acid mononucleotide nickel insertion protein</fullName>
        <shortName evidence="2">P2TMN nickel insertion protein</shortName>
        <ecNumber evidence="2">4.99.1.12</ecNumber>
    </recommendedName>
    <alternativeName>
        <fullName evidence="2">Nickel-pincer cofactor biosynthesis protein LarC</fullName>
    </alternativeName>
</protein>
<evidence type="ECO:0000256" key="1">
    <source>
        <dbReference type="ARBA" id="ARBA00022596"/>
    </source>
</evidence>
<evidence type="ECO:0000256" key="2">
    <source>
        <dbReference type="HAMAP-Rule" id="MF_01074"/>
    </source>
</evidence>
<gene>
    <name evidence="2" type="primary">larC</name>
    <name evidence="3" type="ORF">FC85_GL002317</name>
</gene>
<dbReference type="NCBIfam" id="TIGR00299">
    <property type="entry name" value="nickel pincer cofactor biosynthesis protein LarC"/>
    <property type="match status" value="1"/>
</dbReference>
<dbReference type="InterPro" id="IPR002822">
    <property type="entry name" value="Ni_insertion"/>
</dbReference>
<dbReference type="Proteomes" id="UP000052013">
    <property type="component" value="Unassembled WGS sequence"/>
</dbReference>
<comment type="similarity">
    <text evidence="2">Belongs to the LarC family.</text>
</comment>
<dbReference type="EC" id="4.99.1.12" evidence="2"/>
<evidence type="ECO:0000313" key="4">
    <source>
        <dbReference type="Proteomes" id="UP000052013"/>
    </source>
</evidence>
<dbReference type="GO" id="GO:0016829">
    <property type="term" value="F:lyase activity"/>
    <property type="evidence" value="ECO:0007669"/>
    <property type="project" value="UniProtKB-UniRule"/>
</dbReference>
<proteinExistence type="inferred from homology"/>
<dbReference type="PATRIC" id="fig|1423739.3.peg.2409"/>
<name>A0A0R1SS24_9LACO</name>
<dbReference type="Pfam" id="PF01969">
    <property type="entry name" value="Ni_insertion"/>
    <property type="match status" value="1"/>
</dbReference>
<comment type="caution">
    <text evidence="3">The sequence shown here is derived from an EMBL/GenBank/DDBJ whole genome shotgun (WGS) entry which is preliminary data.</text>
</comment>
<accession>A0A0R1SS24</accession>
<reference evidence="3 4" key="1">
    <citation type="journal article" date="2015" name="Genome Announc.">
        <title>Expanding the biotechnology potential of lactobacilli through comparative genomics of 213 strains and associated genera.</title>
        <authorList>
            <person name="Sun Z."/>
            <person name="Harris H.M."/>
            <person name="McCann A."/>
            <person name="Guo C."/>
            <person name="Argimon S."/>
            <person name="Zhang W."/>
            <person name="Yang X."/>
            <person name="Jeffery I.B."/>
            <person name="Cooney J.C."/>
            <person name="Kagawa T.F."/>
            <person name="Liu W."/>
            <person name="Song Y."/>
            <person name="Salvetti E."/>
            <person name="Wrobel A."/>
            <person name="Rasinkangas P."/>
            <person name="Parkhill J."/>
            <person name="Rea M.C."/>
            <person name="O'Sullivan O."/>
            <person name="Ritari J."/>
            <person name="Douillard F.P."/>
            <person name="Paul Ross R."/>
            <person name="Yang R."/>
            <person name="Briner A.E."/>
            <person name="Felis G.E."/>
            <person name="de Vos W.M."/>
            <person name="Barrangou R."/>
            <person name="Klaenhammer T.R."/>
            <person name="Caufield P.W."/>
            <person name="Cui Y."/>
            <person name="Zhang H."/>
            <person name="O'Toole P.W."/>
        </authorList>
    </citation>
    <scope>NUCLEOTIDE SEQUENCE [LARGE SCALE GENOMIC DNA]</scope>
    <source>
        <strain evidence="3 4">DSM 14421</strain>
    </source>
</reference>
<dbReference type="HAMAP" id="MF_01074">
    <property type="entry name" value="LarC"/>
    <property type="match status" value="1"/>
</dbReference>
<keyword evidence="1 2" id="KW-0533">Nickel</keyword>